<feature type="compositionally biased region" description="Basic and acidic residues" evidence="1">
    <location>
        <begin position="46"/>
        <end position="65"/>
    </location>
</feature>
<name>A0AAJ8BXE0_ASPNG</name>
<feature type="compositionally biased region" description="Gly residues" evidence="1">
    <location>
        <begin position="68"/>
        <end position="77"/>
    </location>
</feature>
<dbReference type="GeneID" id="84593770"/>
<accession>A0AAJ8BXE0</accession>
<protein>
    <submittedName>
        <fullName evidence="2">Uncharacterized protein</fullName>
    </submittedName>
</protein>
<sequence>MALRLRDERARPRMGKSGFTAQIGMERLKQNYGTGPVESAAARRGPIKDPKPDEEKSRRGDRGWLAEEGGGGGGGQLGYIRHGIGRAVEDDRGDVIEMAT</sequence>
<dbReference type="KEGG" id="ang:An18g06460"/>
<dbReference type="RefSeq" id="XP_059605039.1">
    <property type="nucleotide sequence ID" value="XM_059745889.1"/>
</dbReference>
<feature type="region of interest" description="Disordered" evidence="1">
    <location>
        <begin position="30"/>
        <end position="79"/>
    </location>
</feature>
<dbReference type="VEuPathDB" id="FungiDB:An18g06460"/>
<dbReference type="AlphaFoldDB" id="A0AAJ8BXE0"/>
<evidence type="ECO:0000313" key="2">
    <source>
        <dbReference type="RefSeq" id="XP_059605039.1"/>
    </source>
</evidence>
<reference evidence="2" key="1">
    <citation type="submission" date="2025-02" db="EMBL/GenBank/DDBJ databases">
        <authorList>
            <consortium name="NCBI Genome Project"/>
        </authorList>
    </citation>
    <scope>NUCLEOTIDE SEQUENCE</scope>
</reference>
<evidence type="ECO:0000256" key="1">
    <source>
        <dbReference type="SAM" id="MobiDB-lite"/>
    </source>
</evidence>
<gene>
    <name evidence="2" type="ORF">An18g06460</name>
</gene>
<organism evidence="2">
    <name type="scientific">Aspergillus niger</name>
    <dbReference type="NCBI Taxonomy" id="5061"/>
    <lineage>
        <taxon>Eukaryota</taxon>
        <taxon>Fungi</taxon>
        <taxon>Dikarya</taxon>
        <taxon>Ascomycota</taxon>
        <taxon>Pezizomycotina</taxon>
        <taxon>Eurotiomycetes</taxon>
        <taxon>Eurotiomycetidae</taxon>
        <taxon>Eurotiales</taxon>
        <taxon>Aspergillaceae</taxon>
        <taxon>Aspergillus</taxon>
        <taxon>Aspergillus subgen. Circumdati</taxon>
    </lineage>
</organism>
<reference evidence="2" key="2">
    <citation type="submission" date="2025-08" db="UniProtKB">
        <authorList>
            <consortium name="RefSeq"/>
        </authorList>
    </citation>
    <scope>IDENTIFICATION</scope>
</reference>
<proteinExistence type="predicted"/>